<dbReference type="EMBL" id="QXFW01000017">
    <property type="protein sequence ID" value="KAE9030193.1"/>
    <property type="molecule type" value="Genomic_DNA"/>
</dbReference>
<dbReference type="Gene3D" id="2.60.120.260">
    <property type="entry name" value="Galactose-binding domain-like"/>
    <property type="match status" value="1"/>
</dbReference>
<feature type="region of interest" description="Disordered" evidence="1">
    <location>
        <begin position="1"/>
        <end position="26"/>
    </location>
</feature>
<evidence type="ECO:0000256" key="1">
    <source>
        <dbReference type="SAM" id="MobiDB-lite"/>
    </source>
</evidence>
<gene>
    <name evidence="2" type="ORF">PF011_g712</name>
</gene>
<reference evidence="2 3" key="1">
    <citation type="submission" date="2018-09" db="EMBL/GenBank/DDBJ databases">
        <title>Genomic investigation of the strawberry pathogen Phytophthora fragariae indicates pathogenicity is determined by transcriptional variation in three key races.</title>
        <authorList>
            <person name="Adams T.M."/>
            <person name="Armitage A.D."/>
            <person name="Sobczyk M.K."/>
            <person name="Bates H.J."/>
            <person name="Dunwell J.M."/>
            <person name="Nellist C.F."/>
            <person name="Harrison R.J."/>
        </authorList>
    </citation>
    <scope>NUCLEOTIDE SEQUENCE [LARGE SCALE GENOMIC DNA]</scope>
    <source>
        <strain evidence="2 3">SCRP245</strain>
    </source>
</reference>
<accession>A0A6A3MQA3</accession>
<organism evidence="2 3">
    <name type="scientific">Phytophthora fragariae</name>
    <dbReference type="NCBI Taxonomy" id="53985"/>
    <lineage>
        <taxon>Eukaryota</taxon>
        <taxon>Sar</taxon>
        <taxon>Stramenopiles</taxon>
        <taxon>Oomycota</taxon>
        <taxon>Peronosporomycetes</taxon>
        <taxon>Peronosporales</taxon>
        <taxon>Peronosporaceae</taxon>
        <taxon>Phytophthora</taxon>
    </lineage>
</organism>
<dbReference type="AlphaFoldDB" id="A0A6A3MQA3"/>
<feature type="compositionally biased region" description="Low complexity" evidence="1">
    <location>
        <begin position="1"/>
        <end position="13"/>
    </location>
</feature>
<evidence type="ECO:0008006" key="4">
    <source>
        <dbReference type="Google" id="ProtNLM"/>
    </source>
</evidence>
<evidence type="ECO:0000313" key="3">
    <source>
        <dbReference type="Proteomes" id="UP000460718"/>
    </source>
</evidence>
<dbReference type="InterPro" id="IPR008979">
    <property type="entry name" value="Galactose-bd-like_sf"/>
</dbReference>
<sequence length="1007" mass="111577">MTVSSSSEATSNSAGPPSATTSTPVDDADTSMLRTFAVDDADTSMLRTFAVILCSECQYLEFPGCDVHGALYTQPLTDADGKLHAKCPTCTAATNNARPFRDGCRRCKATTTVVMWVCSLQEIQQAMEGFPVTTEEIEHTVINCERCVSVIFPRAREVLTTRTAGEPLAAASGKPLKVANFQLSMPHVDGCLRKGMPLQAVPVRLPKSELKFVVERIYRCPMAPRLTGKPQYRPRKLELITQQNHLHQVAIRLLAAVISAFDPNSPAAVGPLRQVVTILGKIEPLALFSEWSPPRRLSEENVIPKEVTSSSAFDDQHAISNVLDNGSSYWRSASKTADVLSQSDEWIVCQFASAVTLSSIELAWHTDFVPERVSICISRDGISYEAVAIVMERTSDTRILVPKGTLVTSIRITIFSSNVAGETFGLESITCKEAAFASVHTSAGVVLRNIQQWLFDAAVSAVPEVRDLALQALQKILLASGSLCGLLQFATCLVLNTHTAASALTADIDRQTWNRLDELSEDAKSSTHLFLVELATAIQRVMIGNHSQVEQKSLLDKRDVEKLCILQEEIHAPENDSSYTDAGDNPTSFSSLVTLLVGRRKFLDCVKRRSQLGLIVMHMLSELSAWQMKRMQKAEEFTGKRELELMQLEEPFSMEICPEFFVISQRLLVSVLARWLPSGTKRDKTGLRPEEDEEKESDSALNGNRAIQDVYDALNSSFAQFRVEFERQGEKTEHDLSSQKLNGGYEGHSKFSPDGLCVAALEIVTSNLRRLVLSRIDPVEIGIELALVQSEDDLLSAPPALNPTVASLEQLISLGTKRSDTFFPVSLKAAAAMEVGTEAFYPSAHQRTKVLASRMGKGATLEVQVRWPVQERDQEDPRYERLILMLQFECIKLGIRHAIRGSWYFFMHLVVEVPSTRDTEEVLTQHFAPCIQRAGFSSWQVAAGAQELSINLQRHLHWNRVEKMSQDSGAGWIRVYPADVAVYDEVLADVEGFLTEHGKYKTMPARP</sequence>
<feature type="compositionally biased region" description="Polar residues" evidence="1">
    <location>
        <begin position="14"/>
        <end position="24"/>
    </location>
</feature>
<feature type="region of interest" description="Disordered" evidence="1">
    <location>
        <begin position="681"/>
        <end position="702"/>
    </location>
</feature>
<proteinExistence type="predicted"/>
<comment type="caution">
    <text evidence="2">The sequence shown here is derived from an EMBL/GenBank/DDBJ whole genome shotgun (WGS) entry which is preliminary data.</text>
</comment>
<protein>
    <recommendedName>
        <fullName evidence="4">F5/8 type C domain-containing protein</fullName>
    </recommendedName>
</protein>
<dbReference type="SUPFAM" id="SSF49785">
    <property type="entry name" value="Galactose-binding domain-like"/>
    <property type="match status" value="1"/>
</dbReference>
<evidence type="ECO:0000313" key="2">
    <source>
        <dbReference type="EMBL" id="KAE9030193.1"/>
    </source>
</evidence>
<name>A0A6A3MQA3_9STRA</name>
<dbReference type="Proteomes" id="UP000460718">
    <property type="component" value="Unassembled WGS sequence"/>
</dbReference>